<evidence type="ECO:0000313" key="3">
    <source>
        <dbReference type="Proteomes" id="UP000008922"/>
    </source>
</evidence>
<accession>E8N366</accession>
<keyword evidence="3" id="KW-1185">Reference proteome</keyword>
<gene>
    <name evidence="2" type="ordered locus">ANT_08460</name>
</gene>
<feature type="chain" id="PRO_5003228608" description="Lipoprotein" evidence="1">
    <location>
        <begin position="23"/>
        <end position="325"/>
    </location>
</feature>
<reference evidence="2 3" key="1">
    <citation type="submission" date="2010-12" db="EMBL/GenBank/DDBJ databases">
        <title>Whole genome sequence of Anaerolinea thermophila UNI-1.</title>
        <authorList>
            <person name="Narita-Yamada S."/>
            <person name="Kishi E."/>
            <person name="Watanabe Y."/>
            <person name="Takasaki K."/>
            <person name="Ankai A."/>
            <person name="Oguchi A."/>
            <person name="Fukui S."/>
            <person name="Takahashi M."/>
            <person name="Yashiro I."/>
            <person name="Hosoyama A."/>
            <person name="Sekiguchi Y."/>
            <person name="Hanada S."/>
            <person name="Fujita N."/>
        </authorList>
    </citation>
    <scope>NUCLEOTIDE SEQUENCE [LARGE SCALE GENOMIC DNA]</scope>
    <source>
        <strain evidence="3">DSM 14523 / JCM 11388 / NBRC 100420 / UNI-1</strain>
    </source>
</reference>
<dbReference type="RefSeq" id="WP_013559272.1">
    <property type="nucleotide sequence ID" value="NC_014960.1"/>
</dbReference>
<name>E8N366_ANATU</name>
<dbReference type="PROSITE" id="PS51257">
    <property type="entry name" value="PROKAR_LIPOPROTEIN"/>
    <property type="match status" value="1"/>
</dbReference>
<protein>
    <recommendedName>
        <fullName evidence="4">Lipoprotein</fullName>
    </recommendedName>
</protein>
<dbReference type="InParanoid" id="E8N366"/>
<organism evidence="2 3">
    <name type="scientific">Anaerolinea thermophila (strain DSM 14523 / JCM 11388 / NBRC 100420 / UNI-1)</name>
    <dbReference type="NCBI Taxonomy" id="926569"/>
    <lineage>
        <taxon>Bacteria</taxon>
        <taxon>Bacillati</taxon>
        <taxon>Chloroflexota</taxon>
        <taxon>Anaerolineae</taxon>
        <taxon>Anaerolineales</taxon>
        <taxon>Anaerolineaceae</taxon>
        <taxon>Anaerolinea</taxon>
    </lineage>
</organism>
<keyword evidence="1" id="KW-0732">Signal</keyword>
<dbReference type="KEGG" id="atm:ANT_08460"/>
<dbReference type="HOGENOM" id="CLU_854277_0_0_0"/>
<dbReference type="Proteomes" id="UP000008922">
    <property type="component" value="Chromosome"/>
</dbReference>
<evidence type="ECO:0000256" key="1">
    <source>
        <dbReference type="SAM" id="SignalP"/>
    </source>
</evidence>
<evidence type="ECO:0000313" key="2">
    <source>
        <dbReference type="EMBL" id="BAJ62880.1"/>
    </source>
</evidence>
<dbReference type="STRING" id="926569.ANT_08460"/>
<feature type="signal peptide" evidence="1">
    <location>
        <begin position="1"/>
        <end position="22"/>
    </location>
</feature>
<dbReference type="AlphaFoldDB" id="E8N366"/>
<sequence length="325" mass="36087">MKRFLQMLIACFSILGVTLACALDTPTPSPSVSTQQEQSIYRGLNAFSSYRRQATILFKGQDENGAPLEVQMDFLEEVNRDEQAQHRMSRIVLPNLPPGSFELYQMGDRQYLVSSEISASFPCIMLPQVTEQEDNVLKFDNLFEGLSLGEKLGTRTTFNGIEADHFRVGNLRLSLGTPQQWNAEVWVDAQHSTVLYFKGSAEGEFAIEGHAAKGTLSWEYYLLDLQNTHVSLPKECDNLTLKDLPLPLKILSAGWQGSQLTLKIAQSAQEAVNELRNALVQSGWELTADAGTGEVFTLSATKEGKVLQITIRSLEKGSQVEINLP</sequence>
<dbReference type="EMBL" id="AP012029">
    <property type="protein sequence ID" value="BAJ62880.1"/>
    <property type="molecule type" value="Genomic_DNA"/>
</dbReference>
<evidence type="ECO:0008006" key="4">
    <source>
        <dbReference type="Google" id="ProtNLM"/>
    </source>
</evidence>
<proteinExistence type="predicted"/>